<dbReference type="GO" id="GO:0016746">
    <property type="term" value="F:acyltransferase activity"/>
    <property type="evidence" value="ECO:0007669"/>
    <property type="project" value="UniProtKB-KW"/>
</dbReference>
<protein>
    <submittedName>
        <fullName evidence="4">Putative acyltransferase</fullName>
    </submittedName>
</protein>
<sequence length="541" mass="54955">MTVPAPRSPSPGRPGPPSEPSGPSGPADAASPSAPAVLLPLASALTLARRVATIALVVALVPATAALLVAVTVLGAPVSVATRGPWRQTRVTGFALLYLLADLAGLLVAAALFLRDPSPGPAARRRRQDSAFRALAGLLALLRRAAAHVFRVRVEITPPLPAGRVVPRPAVRSAADADAPTDAPADARGAAVPGQDAPASPAPEGFGREGLRREGLGPEGGEARWAGAPAGDGPPLGAPSGAAGGGGLPPGPVLPGAVAPGGAAPVGAPAEAAAPVGAPPGAVAPVADVADSADLPDGAAPGSAAREGAVPTAGPLGDRPDGSGPDRTGRVPLIVLVRHAGLGDSFLLLQILLTEAGLRPHTVLKRTLRVDPCLDVLLGRVPHCFVPPASGTAVDGIARLAAGLGPGDALVLFPEGGNFTPRRHRRGIEMLRRRGLYRRAARASRLHYVLPPRDGGALAALAAAPTADVVFVTHAGLDVIDSPRTAWSSLPLERVVRAHWWRIPAAEIPRSEEARSDWLLTQWERVDRWTAAHAVAQTPHV</sequence>
<feature type="compositionally biased region" description="Low complexity" evidence="1">
    <location>
        <begin position="174"/>
        <end position="191"/>
    </location>
</feature>
<feature type="transmembrane region" description="Helical" evidence="2">
    <location>
        <begin position="51"/>
        <end position="74"/>
    </location>
</feature>
<keyword evidence="2" id="KW-0812">Transmembrane</keyword>
<feature type="compositionally biased region" description="Pro residues" evidence="1">
    <location>
        <begin position="1"/>
        <end position="20"/>
    </location>
</feature>
<organism evidence="4 5">
    <name type="scientific">Actinacidiphila reveromycinica</name>
    <dbReference type="NCBI Taxonomy" id="659352"/>
    <lineage>
        <taxon>Bacteria</taxon>
        <taxon>Bacillati</taxon>
        <taxon>Actinomycetota</taxon>
        <taxon>Actinomycetes</taxon>
        <taxon>Kitasatosporales</taxon>
        <taxon>Streptomycetaceae</taxon>
        <taxon>Actinacidiphila</taxon>
    </lineage>
</organism>
<evidence type="ECO:0000256" key="2">
    <source>
        <dbReference type="SAM" id="Phobius"/>
    </source>
</evidence>
<dbReference type="AlphaFoldDB" id="A0A7U3VS78"/>
<keyword evidence="2" id="KW-1133">Transmembrane helix</keyword>
<feature type="region of interest" description="Disordered" evidence="1">
    <location>
        <begin position="1"/>
        <end position="31"/>
    </location>
</feature>
<reference evidence="4 5" key="4">
    <citation type="journal article" date="2020" name="Sci. Rep.">
        <title>beta-carboline chemical signals induce reveromycin production through a LuxR family regulator in Streptomyces sp. SN-593.</title>
        <authorList>
            <person name="Panthee S."/>
            <person name="Kito N."/>
            <person name="Hayashi T."/>
            <person name="Shimizu T."/>
            <person name="Ishikawa J."/>
            <person name="Hamamoto H."/>
            <person name="Osada H."/>
            <person name="Takahashi S."/>
        </authorList>
    </citation>
    <scope>NUCLEOTIDE SEQUENCE [LARGE SCALE GENOMIC DNA]</scope>
    <source>
        <strain evidence="4 5">SN-593</strain>
    </source>
</reference>
<feature type="transmembrane region" description="Helical" evidence="2">
    <location>
        <begin position="94"/>
        <end position="114"/>
    </location>
</feature>
<evidence type="ECO:0000256" key="1">
    <source>
        <dbReference type="SAM" id="MobiDB-lite"/>
    </source>
</evidence>
<feature type="compositionally biased region" description="Basic and acidic residues" evidence="1">
    <location>
        <begin position="206"/>
        <end position="216"/>
    </location>
</feature>
<keyword evidence="4" id="KW-0808">Transferase</keyword>
<accession>A0A7U3VS78</accession>
<keyword evidence="5" id="KW-1185">Reference proteome</keyword>
<evidence type="ECO:0000259" key="3">
    <source>
        <dbReference type="SMART" id="SM00563"/>
    </source>
</evidence>
<gene>
    <name evidence="4" type="ORF">RVR_8951</name>
</gene>
<dbReference type="SMART" id="SM00563">
    <property type="entry name" value="PlsC"/>
    <property type="match status" value="1"/>
</dbReference>
<evidence type="ECO:0000313" key="4">
    <source>
        <dbReference type="EMBL" id="BBB01504.1"/>
    </source>
</evidence>
<reference evidence="4 5" key="1">
    <citation type="journal article" date="2010" name="J. Bacteriol.">
        <title>Biochemical characterization of a novel indole prenyltransferase from Streptomyces sp. SN-593.</title>
        <authorList>
            <person name="Takahashi S."/>
            <person name="Takagi H."/>
            <person name="Toyoda A."/>
            <person name="Uramoto M."/>
            <person name="Nogawa T."/>
            <person name="Ueki M."/>
            <person name="Sakaki Y."/>
            <person name="Osada H."/>
        </authorList>
    </citation>
    <scope>NUCLEOTIDE SEQUENCE [LARGE SCALE GENOMIC DNA]</scope>
    <source>
        <strain evidence="4 5">SN-593</strain>
    </source>
</reference>
<feature type="compositionally biased region" description="Low complexity" evidence="1">
    <location>
        <begin position="21"/>
        <end position="31"/>
    </location>
</feature>
<reference evidence="4 5" key="3">
    <citation type="journal article" date="2011" name="Nat. Chem. Biol.">
        <title>Reveromycin A biosynthesis uses RevG and RevJ for stereospecific spiroacetal formation.</title>
        <authorList>
            <person name="Takahashi S."/>
            <person name="Toyoda A."/>
            <person name="Sekiyama Y."/>
            <person name="Takagi H."/>
            <person name="Nogawa T."/>
            <person name="Uramoto M."/>
            <person name="Suzuki R."/>
            <person name="Koshino H."/>
            <person name="Kumano T."/>
            <person name="Panthee S."/>
            <person name="Dairi T."/>
            <person name="Ishikawa J."/>
            <person name="Ikeda H."/>
            <person name="Sakaki Y."/>
            <person name="Osada H."/>
        </authorList>
    </citation>
    <scope>NUCLEOTIDE SEQUENCE [LARGE SCALE GENOMIC DNA]</scope>
    <source>
        <strain evidence="4 5">SN-593</strain>
    </source>
</reference>
<feature type="compositionally biased region" description="Low complexity" evidence="1">
    <location>
        <begin position="226"/>
        <end position="241"/>
    </location>
</feature>
<keyword evidence="2" id="KW-0472">Membrane</keyword>
<dbReference type="InterPro" id="IPR002123">
    <property type="entry name" value="Plipid/glycerol_acylTrfase"/>
</dbReference>
<feature type="domain" description="Phospholipid/glycerol acyltransferase" evidence="3">
    <location>
        <begin position="333"/>
        <end position="477"/>
    </location>
</feature>
<feature type="region of interest" description="Disordered" evidence="1">
    <location>
        <begin position="292"/>
        <end position="326"/>
    </location>
</feature>
<dbReference type="KEGG" id="arev:RVR_8951"/>
<feature type="region of interest" description="Disordered" evidence="1">
    <location>
        <begin position="163"/>
        <end position="249"/>
    </location>
</feature>
<reference evidence="4 5" key="2">
    <citation type="journal article" date="2011" name="J. Antibiot.">
        <title>Furaquinocins I and J: novel polyketide isoprenoid hybrid compounds from Streptomyces reveromyceticus SN-593.</title>
        <authorList>
            <person name="Panthee S."/>
            <person name="Takahashi S."/>
            <person name="Takagi H."/>
            <person name="Nogawa T."/>
            <person name="Oowada E."/>
            <person name="Uramoto M."/>
            <person name="Osada H."/>
        </authorList>
    </citation>
    <scope>NUCLEOTIDE SEQUENCE [LARGE SCALE GENOMIC DNA]</scope>
    <source>
        <strain evidence="4 5">SN-593</strain>
    </source>
</reference>
<evidence type="ECO:0000313" key="5">
    <source>
        <dbReference type="Proteomes" id="UP000595703"/>
    </source>
</evidence>
<name>A0A7U3VS78_9ACTN</name>
<dbReference type="EMBL" id="AP018365">
    <property type="protein sequence ID" value="BBB01504.1"/>
    <property type="molecule type" value="Genomic_DNA"/>
</dbReference>
<proteinExistence type="predicted"/>
<dbReference type="Proteomes" id="UP000595703">
    <property type="component" value="Chromosome"/>
</dbReference>
<keyword evidence="4" id="KW-0012">Acyltransferase</keyword>